<accession>A0ABS9D0K2</accession>
<dbReference type="SUPFAM" id="SSF51126">
    <property type="entry name" value="Pectin lyase-like"/>
    <property type="match status" value="1"/>
</dbReference>
<proteinExistence type="predicted"/>
<dbReference type="Proteomes" id="UP001200557">
    <property type="component" value="Unassembled WGS sequence"/>
</dbReference>
<dbReference type="RefSeq" id="WP_235227367.1">
    <property type="nucleotide sequence ID" value="NZ_JAKGAQ010000011.1"/>
</dbReference>
<evidence type="ECO:0000259" key="1">
    <source>
        <dbReference type="SMART" id="SM00912"/>
    </source>
</evidence>
<protein>
    <submittedName>
        <fullName evidence="2">Filamentous hemagglutinin N-terminal domain-containing protein</fullName>
    </submittedName>
</protein>
<dbReference type="Gene3D" id="2.160.20.10">
    <property type="entry name" value="Single-stranded right-handed beta-helix, Pectin lyase-like"/>
    <property type="match status" value="1"/>
</dbReference>
<feature type="non-terminal residue" evidence="2">
    <location>
        <position position="983"/>
    </location>
</feature>
<dbReference type="InterPro" id="IPR011050">
    <property type="entry name" value="Pectin_lyase_fold/virulence"/>
</dbReference>
<dbReference type="EMBL" id="JAKGAQ010000011">
    <property type="protein sequence ID" value="MCF2873038.1"/>
    <property type="molecule type" value="Genomic_DNA"/>
</dbReference>
<organism evidence="2 3">
    <name type="scientific">Octadecabacter dasysiphoniae</name>
    <dbReference type="NCBI Taxonomy" id="2909341"/>
    <lineage>
        <taxon>Bacteria</taxon>
        <taxon>Pseudomonadati</taxon>
        <taxon>Pseudomonadota</taxon>
        <taxon>Alphaproteobacteria</taxon>
        <taxon>Rhodobacterales</taxon>
        <taxon>Roseobacteraceae</taxon>
        <taxon>Octadecabacter</taxon>
    </lineage>
</organism>
<dbReference type="Pfam" id="PF05860">
    <property type="entry name" value="TPS"/>
    <property type="match status" value="1"/>
</dbReference>
<dbReference type="SMART" id="SM00912">
    <property type="entry name" value="Haemagg_act"/>
    <property type="match status" value="1"/>
</dbReference>
<evidence type="ECO:0000313" key="3">
    <source>
        <dbReference type="Proteomes" id="UP001200557"/>
    </source>
</evidence>
<feature type="domain" description="Filamentous haemagglutinin FhaB/tRNA nuclease CdiA-like TPS" evidence="1">
    <location>
        <begin position="61"/>
        <end position="182"/>
    </location>
</feature>
<dbReference type="InterPro" id="IPR012334">
    <property type="entry name" value="Pectin_lyas_fold"/>
</dbReference>
<name>A0ABS9D0K2_9RHOB</name>
<dbReference type="NCBIfam" id="TIGR01901">
    <property type="entry name" value="adhes_NPXG"/>
    <property type="match status" value="1"/>
</dbReference>
<gene>
    <name evidence="2" type="ORF">L0664_18390</name>
</gene>
<comment type="caution">
    <text evidence="2">The sequence shown here is derived from an EMBL/GenBank/DDBJ whole genome shotgun (WGS) entry which is preliminary data.</text>
</comment>
<sequence length="983" mass="99252">MTSKTTSHNMSRSGFSVLRARIREGLRQSVAALSCVLITVQPVLAQSVVPTAGGPAVITAPNGVGVVNIQTPDAQGLSHNTYDQFNVGAEGLILNNIDGNFAQTQLGGVIAGNTNLQNGSASIILNEVVGGSPSTLGGYLEVAGTRADVIVANPYGMTCDGCGFLNTNRLTLTTGTPIYDSGQFSGVAVDDGTIAVGEGGLDASDTTRFDLISRQITVAGSVQGQRIHVIAGRNDVIYATGEIRERADDGSTSPDLAIDSTVFGGMYAGAITITSTEDGVGVRAPREMAASTGQMTLTADGRLVLGRVSSVGPAQVTTTRGSVQVDQSLTSNAGLTITSAQDLIVAADAKIVAQAAAVFDIARDVDLGARAELVSADSITANIGRNMLMEQSAQVLSYGDVVITAAEIDVGQDAQFMAGASGGTGDTSVANLSLTATDTLTLWGATAASGGSIDVVTQALNIAAQGGIPAGQFVATADARFALTRLEALDGVLQAGQRLSLENAGGILTVNGGVLQSGDALLLSGQGLDFDATAQSIGGTLTATATAGDMFVDGTLSGAQVDVDASGAVSISGTVQASGIVDLTAGVITNTAAGVLRASDLRLEAAQITNDGTAYGVGALMVAASGTVTNTGTVLSDGWLSVAGGQPDLVNAEGGEITAADDAVFTLASLSNAGAIASTDGRVLITSAGDVTNTQTGVLYGQNLLQILSDGAVINDGGALLAQDDMVMGGASGAVDARAAQFTNQNGGLVETFSGDLQIAAAVFENLADTPVVSETVVTQNDATQTGTCNGGTKYDCTQTISEETTTTQTAAGFGLPAQIIAGADMTLSGDAGANTYSLISASGDLMLDFGSLRNEGLDLVETVENVRNIHRFYREGLVHNRHDVYWTEIDPPAVHQIGAVFSRIEAGGNISGTITGYIQNGAVTQNTQTTDSIAKVPSLTTIEPTDLNLTPLGSDISGITAGSIGNPALVVTNVDPDASYLV</sequence>
<dbReference type="InterPro" id="IPR008638">
    <property type="entry name" value="FhaB/CdiA-like_TPS"/>
</dbReference>
<reference evidence="2 3" key="1">
    <citation type="submission" date="2022-01" db="EMBL/GenBank/DDBJ databases">
        <title>Octadecabacter sp. nov., isolated from a marine alga.</title>
        <authorList>
            <person name="Jin M.S."/>
            <person name="Kim H.M."/>
            <person name="Han D.M."/>
            <person name="Jung J.J."/>
            <person name="Jeon C.O."/>
        </authorList>
    </citation>
    <scope>NUCLEOTIDE SEQUENCE [LARGE SCALE GENOMIC DNA]</scope>
    <source>
        <strain evidence="2 3">G9-8</strain>
    </source>
</reference>
<evidence type="ECO:0000313" key="2">
    <source>
        <dbReference type="EMBL" id="MCF2873038.1"/>
    </source>
</evidence>
<keyword evidence="3" id="KW-1185">Reference proteome</keyword>